<gene>
    <name evidence="8" type="ORF">KVH43_13005</name>
</gene>
<feature type="transmembrane region" description="Helical" evidence="5">
    <location>
        <begin position="28"/>
        <end position="49"/>
    </location>
</feature>
<feature type="domain" description="ABC transporter" evidence="6">
    <location>
        <begin position="347"/>
        <end position="588"/>
    </location>
</feature>
<proteinExistence type="predicted"/>
<feature type="transmembrane region" description="Helical" evidence="5">
    <location>
        <begin position="69"/>
        <end position="91"/>
    </location>
</feature>
<dbReference type="PROSITE" id="PS50929">
    <property type="entry name" value="ABC_TM1F"/>
    <property type="match status" value="1"/>
</dbReference>
<name>A0ABX8RCR0_9CLOT</name>
<protein>
    <submittedName>
        <fullName evidence="8">ABC transporter ATP-binding protein/permease</fullName>
    </submittedName>
</protein>
<keyword evidence="3 5" id="KW-1133">Transmembrane helix</keyword>
<dbReference type="PANTHER" id="PTHR43394">
    <property type="entry name" value="ATP-DEPENDENT PERMEASE MDL1, MITOCHONDRIAL"/>
    <property type="match status" value="1"/>
</dbReference>
<dbReference type="RefSeq" id="WP_218282938.1">
    <property type="nucleotide sequence ID" value="NZ_CP078093.1"/>
</dbReference>
<dbReference type="Proteomes" id="UP000886818">
    <property type="component" value="Chromosome"/>
</dbReference>
<feature type="transmembrane region" description="Helical" evidence="5">
    <location>
        <begin position="254"/>
        <end position="280"/>
    </location>
</feature>
<keyword evidence="4 5" id="KW-0472">Membrane</keyword>
<dbReference type="InterPro" id="IPR003593">
    <property type="entry name" value="AAA+_ATPase"/>
</dbReference>
<evidence type="ECO:0000256" key="2">
    <source>
        <dbReference type="ARBA" id="ARBA00022692"/>
    </source>
</evidence>
<evidence type="ECO:0000256" key="5">
    <source>
        <dbReference type="SAM" id="Phobius"/>
    </source>
</evidence>
<organism evidence="8 9">
    <name type="scientific">Crassaminicella indica</name>
    <dbReference type="NCBI Taxonomy" id="2855394"/>
    <lineage>
        <taxon>Bacteria</taxon>
        <taxon>Bacillati</taxon>
        <taxon>Bacillota</taxon>
        <taxon>Clostridia</taxon>
        <taxon>Eubacteriales</taxon>
        <taxon>Clostridiaceae</taxon>
        <taxon>Crassaminicella</taxon>
    </lineage>
</organism>
<comment type="subcellular location">
    <subcellularLocation>
        <location evidence="1">Membrane</location>
        <topology evidence="1">Multi-pass membrane protein</topology>
    </subcellularLocation>
</comment>
<dbReference type="GO" id="GO:0005524">
    <property type="term" value="F:ATP binding"/>
    <property type="evidence" value="ECO:0007669"/>
    <property type="project" value="UniProtKB-KW"/>
</dbReference>
<feature type="transmembrane region" description="Helical" evidence="5">
    <location>
        <begin position="168"/>
        <end position="185"/>
    </location>
</feature>
<evidence type="ECO:0000313" key="8">
    <source>
        <dbReference type="EMBL" id="QXM06242.1"/>
    </source>
</evidence>
<sequence>MNPEETTTNIWENLIKTIKYIYKVDKRYFAVTLISTIVTGILPTVSLLLMQKIINLIQLGIKNIRQVFVYIALYAGVDLFQTIFQSLVGYFNTKFSLKFNLIIKEEVLRKVTNLELKDYENSETYDIIRRAQYESEGKLLSYFNMFVNISSTLITMFSYVIILLYFKAWIVIIVLIVPIVKYFVVKNINIKEFKIIKARTNQERQAWYYDFLIKNGENYKELKAYQLFDYFITKYKNYINSFNLQDLKIAKQSIVYLSIVGIFEHILSSLMFAYVLYIGYIGEILIGNVITYTRTIIDLTSYIEKILESFASIQKQSIFIDQLYVFLNLKNKRKVTTLKEIDQINEIKIEHLYYKYREDEDYVLKDINLTIRKGEFIAIVGKNGSGKTTLIKIMMGFYDDYEGSVYINGIDMKEIDKSVLQRRIGTLFQDFAKFETTFRENIGYGNLDIIRDDNRINEISNRFNLQDLTKNEPKNIDVQLGYWFDNGKQISIGQWQRVALARAFAKEADIYILDEPNAALDAISEYNLSSMYNDLLKEKIGIIVAHRFNNFIKQAANIIVLEKGRIEESGSHEELMNLEGIYSTLYNIQIGDYEQS</sequence>
<feature type="transmembrane region" description="Helical" evidence="5">
    <location>
        <begin position="139"/>
        <end position="162"/>
    </location>
</feature>
<evidence type="ECO:0000256" key="1">
    <source>
        <dbReference type="ARBA" id="ARBA00004141"/>
    </source>
</evidence>
<dbReference type="SMART" id="SM00382">
    <property type="entry name" value="AAA"/>
    <property type="match status" value="1"/>
</dbReference>
<reference evidence="8" key="1">
    <citation type="submission" date="2021-07" db="EMBL/GenBank/DDBJ databases">
        <title>Complete genome sequence of Crassaminicella sp. 143-21, isolated from a deep-sea hydrothermal vent.</title>
        <authorList>
            <person name="Li X."/>
        </authorList>
    </citation>
    <scope>NUCLEOTIDE SEQUENCE</scope>
    <source>
        <strain evidence="8">143-21</strain>
    </source>
</reference>
<dbReference type="EMBL" id="CP078093">
    <property type="protein sequence ID" value="QXM06242.1"/>
    <property type="molecule type" value="Genomic_DNA"/>
</dbReference>
<keyword evidence="2 5" id="KW-0812">Transmembrane</keyword>
<evidence type="ECO:0000313" key="9">
    <source>
        <dbReference type="Proteomes" id="UP000886818"/>
    </source>
</evidence>
<evidence type="ECO:0000259" key="7">
    <source>
        <dbReference type="PROSITE" id="PS50929"/>
    </source>
</evidence>
<accession>A0ABX8RCR0</accession>
<dbReference type="Pfam" id="PF00005">
    <property type="entry name" value="ABC_tran"/>
    <property type="match status" value="1"/>
</dbReference>
<dbReference type="InterPro" id="IPR003439">
    <property type="entry name" value="ABC_transporter-like_ATP-bd"/>
</dbReference>
<evidence type="ECO:0000256" key="4">
    <source>
        <dbReference type="ARBA" id="ARBA00023136"/>
    </source>
</evidence>
<feature type="domain" description="ABC transmembrane type-1" evidence="7">
    <location>
        <begin position="30"/>
        <end position="315"/>
    </location>
</feature>
<evidence type="ECO:0000259" key="6">
    <source>
        <dbReference type="PROSITE" id="PS50893"/>
    </source>
</evidence>
<dbReference type="PROSITE" id="PS50893">
    <property type="entry name" value="ABC_TRANSPORTER_2"/>
    <property type="match status" value="1"/>
</dbReference>
<dbReference type="InterPro" id="IPR039421">
    <property type="entry name" value="Type_1_exporter"/>
</dbReference>
<dbReference type="InterPro" id="IPR011527">
    <property type="entry name" value="ABC1_TM_dom"/>
</dbReference>
<keyword evidence="8" id="KW-0067">ATP-binding</keyword>
<evidence type="ECO:0000256" key="3">
    <source>
        <dbReference type="ARBA" id="ARBA00022989"/>
    </source>
</evidence>
<keyword evidence="8" id="KW-0547">Nucleotide-binding</keyword>
<keyword evidence="9" id="KW-1185">Reference proteome</keyword>
<dbReference type="PANTHER" id="PTHR43394:SF1">
    <property type="entry name" value="ATP-BINDING CASSETTE SUB-FAMILY B MEMBER 10, MITOCHONDRIAL"/>
    <property type="match status" value="1"/>
</dbReference>